<feature type="binding site" evidence="2">
    <location>
        <begin position="26"/>
        <end position="29"/>
    </location>
    <ligand>
        <name>substrate</name>
    </ligand>
</feature>
<feature type="binding site" evidence="2">
    <location>
        <position position="208"/>
    </location>
    <ligand>
        <name>Mg(2+)</name>
        <dbReference type="ChEBI" id="CHEBI:18420"/>
    </ligand>
</feature>
<feature type="binding site" evidence="2">
    <location>
        <position position="42"/>
    </location>
    <ligand>
        <name>substrate</name>
    </ligand>
</feature>
<dbReference type="PROSITE" id="PS01066">
    <property type="entry name" value="UPP_SYNTHASE"/>
    <property type="match status" value="1"/>
</dbReference>
<keyword evidence="2" id="KW-0479">Metal-binding</keyword>
<dbReference type="EC" id="2.5.1.-" evidence="2"/>
<dbReference type="SUPFAM" id="SSF64005">
    <property type="entry name" value="Undecaprenyl diphosphate synthase"/>
    <property type="match status" value="1"/>
</dbReference>
<keyword evidence="4" id="KW-1185">Reference proteome</keyword>
<dbReference type="EMBL" id="LGKO01000005">
    <property type="protein sequence ID" value="KPL82374.1"/>
    <property type="molecule type" value="Genomic_DNA"/>
</dbReference>
<evidence type="ECO:0000256" key="1">
    <source>
        <dbReference type="ARBA" id="ARBA00022679"/>
    </source>
</evidence>
<feature type="binding site" evidence="2">
    <location>
        <position position="74"/>
    </location>
    <ligand>
        <name>substrate</name>
    </ligand>
</feature>
<dbReference type="InterPro" id="IPR018520">
    <property type="entry name" value="UPP_synth-like_CS"/>
</dbReference>
<dbReference type="PANTHER" id="PTHR10291:SF0">
    <property type="entry name" value="DEHYDRODOLICHYL DIPHOSPHATE SYNTHASE 2"/>
    <property type="match status" value="1"/>
</dbReference>
<feature type="active site" description="Proton acceptor" evidence="2">
    <location>
        <position position="73"/>
    </location>
</feature>
<dbReference type="Pfam" id="PF01255">
    <property type="entry name" value="Prenyltransf"/>
    <property type="match status" value="1"/>
</dbReference>
<dbReference type="CDD" id="cd00475">
    <property type="entry name" value="Cis_IPPS"/>
    <property type="match status" value="1"/>
</dbReference>
<dbReference type="FunFam" id="3.40.1180.10:FF:000001">
    <property type="entry name" value="(2E,6E)-farnesyl-diphosphate-specific ditrans,polycis-undecaprenyl-diphosphate synthase"/>
    <property type="match status" value="1"/>
</dbReference>
<dbReference type="InterPro" id="IPR036424">
    <property type="entry name" value="UPP_synth-like_sf"/>
</dbReference>
<keyword evidence="2" id="KW-0460">Magnesium</keyword>
<comment type="cofactor">
    <cofactor evidence="2">
        <name>Mg(2+)</name>
        <dbReference type="ChEBI" id="CHEBI:18420"/>
    </cofactor>
    <text evidence="2">Binds 2 magnesium ions per subunit.</text>
</comment>
<protein>
    <recommendedName>
        <fullName evidence="2">Isoprenyl transferase</fullName>
        <ecNumber evidence="2">2.5.1.-</ecNumber>
    </recommendedName>
</protein>
<dbReference type="PANTHER" id="PTHR10291">
    <property type="entry name" value="DEHYDRODOLICHYL DIPHOSPHATE SYNTHASE FAMILY MEMBER"/>
    <property type="match status" value="1"/>
</dbReference>
<feature type="binding site" evidence="2">
    <location>
        <position position="30"/>
    </location>
    <ligand>
        <name>substrate</name>
    </ligand>
</feature>
<dbReference type="AlphaFoldDB" id="A0A0P6Y0I3"/>
<dbReference type="GO" id="GO:0008834">
    <property type="term" value="F:ditrans,polycis-undecaprenyl-diphosphate synthase [(2E,6E)-farnesyl-diphosphate specific] activity"/>
    <property type="evidence" value="ECO:0007669"/>
    <property type="project" value="TreeGrafter"/>
</dbReference>
<dbReference type="HAMAP" id="MF_01139">
    <property type="entry name" value="ISPT"/>
    <property type="match status" value="1"/>
</dbReference>
<feature type="binding site" evidence="2">
    <location>
        <position position="189"/>
    </location>
    <ligand>
        <name>substrate</name>
    </ligand>
</feature>
<feature type="binding site" evidence="2">
    <location>
        <position position="38"/>
    </location>
    <ligand>
        <name>substrate</name>
    </ligand>
</feature>
<gene>
    <name evidence="3" type="ORF">SE15_09360</name>
</gene>
<organism evidence="3 4">
    <name type="scientific">Thermanaerothrix daxensis</name>
    <dbReference type="NCBI Taxonomy" id="869279"/>
    <lineage>
        <taxon>Bacteria</taxon>
        <taxon>Bacillati</taxon>
        <taxon>Chloroflexota</taxon>
        <taxon>Anaerolineae</taxon>
        <taxon>Anaerolineales</taxon>
        <taxon>Anaerolineaceae</taxon>
        <taxon>Thermanaerothrix</taxon>
    </lineage>
</organism>
<dbReference type="GO" id="GO:0016094">
    <property type="term" value="P:polyprenol biosynthetic process"/>
    <property type="evidence" value="ECO:0007669"/>
    <property type="project" value="TreeGrafter"/>
</dbReference>
<dbReference type="GO" id="GO:0030145">
    <property type="term" value="F:manganese ion binding"/>
    <property type="evidence" value="ECO:0007669"/>
    <property type="project" value="TreeGrafter"/>
</dbReference>
<dbReference type="RefSeq" id="WP_054521852.1">
    <property type="nucleotide sequence ID" value="NZ_LGKO01000005.1"/>
</dbReference>
<dbReference type="STRING" id="869279.SE15_09360"/>
<evidence type="ECO:0000313" key="4">
    <source>
        <dbReference type="Proteomes" id="UP000050544"/>
    </source>
</evidence>
<feature type="binding site" evidence="2">
    <location>
        <begin position="195"/>
        <end position="197"/>
    </location>
    <ligand>
        <name>substrate</name>
    </ligand>
</feature>
<accession>A0A0P6Y0I3</accession>
<comment type="function">
    <text evidence="2">Catalyzes the condensation of isopentenyl diphosphate (IPP) with allylic pyrophosphates generating different type of terpenoids.</text>
</comment>
<proteinExistence type="inferred from homology"/>
<dbReference type="GO" id="GO:0005829">
    <property type="term" value="C:cytosol"/>
    <property type="evidence" value="ECO:0007669"/>
    <property type="project" value="TreeGrafter"/>
</dbReference>
<feature type="binding site" evidence="2">
    <location>
        <position position="76"/>
    </location>
    <ligand>
        <name>substrate</name>
    </ligand>
</feature>
<reference evidence="3 4" key="1">
    <citation type="submission" date="2015-07" db="EMBL/GenBank/DDBJ databases">
        <title>Whole genome sequence of Thermanaerothrix daxensis DSM 23592.</title>
        <authorList>
            <person name="Hemp J."/>
            <person name="Ward L.M."/>
            <person name="Pace L.A."/>
            <person name="Fischer W.W."/>
        </authorList>
    </citation>
    <scope>NUCLEOTIDE SEQUENCE [LARGE SCALE GENOMIC DNA]</scope>
    <source>
        <strain evidence="3 4">GNS-1</strain>
    </source>
</reference>
<dbReference type="Proteomes" id="UP000050544">
    <property type="component" value="Unassembled WGS sequence"/>
</dbReference>
<dbReference type="NCBIfam" id="TIGR00055">
    <property type="entry name" value="uppS"/>
    <property type="match status" value="1"/>
</dbReference>
<evidence type="ECO:0000256" key="2">
    <source>
        <dbReference type="HAMAP-Rule" id="MF_01139"/>
    </source>
</evidence>
<feature type="binding site" evidence="2">
    <location>
        <begin position="70"/>
        <end position="72"/>
    </location>
    <ligand>
        <name>substrate</name>
    </ligand>
</feature>
<evidence type="ECO:0000313" key="3">
    <source>
        <dbReference type="EMBL" id="KPL82374.1"/>
    </source>
</evidence>
<keyword evidence="1 2" id="KW-0808">Transferase</keyword>
<dbReference type="NCBIfam" id="NF011405">
    <property type="entry name" value="PRK14830.1"/>
    <property type="match status" value="1"/>
</dbReference>
<sequence length="250" mass="28912">MESTPAAVSAPELTKVPTHIAIIMDGNGRWARQRGLPRLAGHRAGTENLRRIIRACVEFNIKYLTIYAFSTENWGRPEEEVNGLMAILEEVIDKELDELHREGVRLQHIGRLERLNPTLVEKVKYAVELTRDNDRLILNIAWNYGGRDEIVCAIRKMIEDGIRPEEVTDELVSRYLFTAGIPDPDLIIRTSGEMRISNFLIWQAAYAEWYVTPTLWPDFDREELLKALVDYSRRERRFGRLPTDECCSEV</sequence>
<dbReference type="Gene3D" id="3.40.1180.10">
    <property type="entry name" value="Decaprenyl diphosphate synthase-like"/>
    <property type="match status" value="1"/>
</dbReference>
<dbReference type="GO" id="GO:0000287">
    <property type="term" value="F:magnesium ion binding"/>
    <property type="evidence" value="ECO:0007669"/>
    <property type="project" value="UniProtKB-UniRule"/>
</dbReference>
<dbReference type="InterPro" id="IPR001441">
    <property type="entry name" value="UPP_synth-like"/>
</dbReference>
<comment type="caution">
    <text evidence="3">The sequence shown here is derived from an EMBL/GenBank/DDBJ whole genome shotgun (WGS) entry which is preliminary data.</text>
</comment>
<dbReference type="PATRIC" id="fig|869279.4.peg.1479"/>
<dbReference type="OrthoDB" id="4191603at2"/>
<feature type="binding site" evidence="2">
    <location>
        <position position="25"/>
    </location>
    <ligand>
        <name>Mg(2+)</name>
        <dbReference type="ChEBI" id="CHEBI:18420"/>
    </ligand>
</feature>
<comment type="similarity">
    <text evidence="2">Belongs to the UPP synthase family.</text>
</comment>
<comment type="subunit">
    <text evidence="2">Homodimer.</text>
</comment>
<name>A0A0P6Y0I3_9CHLR</name>
<feature type="active site" evidence="2">
    <location>
        <position position="25"/>
    </location>
</feature>